<accession>A0ABS2DIU9</accession>
<dbReference type="NCBIfam" id="TIGR02315">
    <property type="entry name" value="ABC_phnC"/>
    <property type="match status" value="1"/>
</dbReference>
<dbReference type="InterPro" id="IPR050086">
    <property type="entry name" value="MetN_ABC_transporter-like"/>
</dbReference>
<name>A0ABS2DIU9_9BACI</name>
<dbReference type="PROSITE" id="PS50893">
    <property type="entry name" value="ABC_TRANSPORTER_2"/>
    <property type="match status" value="1"/>
</dbReference>
<organism evidence="9 10">
    <name type="scientific">Bacillus suaedaesalsae</name>
    <dbReference type="NCBI Taxonomy" id="2810349"/>
    <lineage>
        <taxon>Bacteria</taxon>
        <taxon>Bacillati</taxon>
        <taxon>Bacillota</taxon>
        <taxon>Bacilli</taxon>
        <taxon>Bacillales</taxon>
        <taxon>Bacillaceae</taxon>
        <taxon>Bacillus</taxon>
    </lineage>
</organism>
<evidence type="ECO:0000256" key="7">
    <source>
        <dbReference type="ARBA" id="ARBA00023136"/>
    </source>
</evidence>
<protein>
    <submittedName>
        <fullName evidence="9">Phosphonate ABC transporter ATP-binding protein</fullName>
    </submittedName>
</protein>
<keyword evidence="5" id="KW-0918">Phosphonate transport</keyword>
<dbReference type="SMART" id="SM00382">
    <property type="entry name" value="AAA"/>
    <property type="match status" value="1"/>
</dbReference>
<evidence type="ECO:0000259" key="8">
    <source>
        <dbReference type="PROSITE" id="PS50893"/>
    </source>
</evidence>
<dbReference type="PANTHER" id="PTHR43166:SF6">
    <property type="entry name" value="PHOSPHONATES IMPORT ATP-BINDING PROTEIN PHNC"/>
    <property type="match status" value="1"/>
</dbReference>
<keyword evidence="1" id="KW-0813">Transport</keyword>
<dbReference type="PROSITE" id="PS00211">
    <property type="entry name" value="ABC_TRANSPORTER_1"/>
    <property type="match status" value="1"/>
</dbReference>
<comment type="caution">
    <text evidence="9">The sequence shown here is derived from an EMBL/GenBank/DDBJ whole genome shotgun (WGS) entry which is preliminary data.</text>
</comment>
<sequence>MLEVNQLQKQYKKSDRPALQDINFTIEQGEFVAVLGLSGAGKSTLIRCINRLVEPTSGDVSYNGESVIGYKGEKLRHYRSSIGMIFQSFNLIDRLSTLTNVLVGSLGNISLGRALFFLFTKEEKERALLALERVGLKDFAENRVSQLSGGQRQRVAIARALVQKPKIILGDEPVASLDPTTSISVMSLLKEINDQDHITMIINLHDVKLAKDFATRIIGVANGKVVFDGKPDELTQGDLENIY</sequence>
<keyword evidence="6" id="KW-1278">Translocase</keyword>
<evidence type="ECO:0000256" key="4">
    <source>
        <dbReference type="ARBA" id="ARBA00022840"/>
    </source>
</evidence>
<keyword evidence="3" id="KW-0547">Nucleotide-binding</keyword>
<evidence type="ECO:0000313" key="9">
    <source>
        <dbReference type="EMBL" id="MBM6618316.1"/>
    </source>
</evidence>
<evidence type="ECO:0000256" key="1">
    <source>
        <dbReference type="ARBA" id="ARBA00022448"/>
    </source>
</evidence>
<proteinExistence type="predicted"/>
<keyword evidence="7" id="KW-0472">Membrane</keyword>
<dbReference type="GO" id="GO:0005524">
    <property type="term" value="F:ATP binding"/>
    <property type="evidence" value="ECO:0007669"/>
    <property type="project" value="UniProtKB-KW"/>
</dbReference>
<dbReference type="SUPFAM" id="SSF52540">
    <property type="entry name" value="P-loop containing nucleoside triphosphate hydrolases"/>
    <property type="match status" value="1"/>
</dbReference>
<dbReference type="CDD" id="cd03256">
    <property type="entry name" value="ABC_PhnC_transporter"/>
    <property type="match status" value="1"/>
</dbReference>
<feature type="domain" description="ABC transporter" evidence="8">
    <location>
        <begin position="2"/>
        <end position="242"/>
    </location>
</feature>
<dbReference type="PANTHER" id="PTHR43166">
    <property type="entry name" value="AMINO ACID IMPORT ATP-BINDING PROTEIN"/>
    <property type="match status" value="1"/>
</dbReference>
<dbReference type="Proteomes" id="UP001518925">
    <property type="component" value="Unassembled WGS sequence"/>
</dbReference>
<keyword evidence="10" id="KW-1185">Reference proteome</keyword>
<dbReference type="Gene3D" id="3.40.50.300">
    <property type="entry name" value="P-loop containing nucleotide triphosphate hydrolases"/>
    <property type="match status" value="1"/>
</dbReference>
<evidence type="ECO:0000256" key="6">
    <source>
        <dbReference type="ARBA" id="ARBA00022967"/>
    </source>
</evidence>
<keyword evidence="4 9" id="KW-0067">ATP-binding</keyword>
<dbReference type="InterPro" id="IPR017871">
    <property type="entry name" value="ABC_transporter-like_CS"/>
</dbReference>
<keyword evidence="2" id="KW-1003">Cell membrane</keyword>
<dbReference type="InterPro" id="IPR003439">
    <property type="entry name" value="ABC_transporter-like_ATP-bd"/>
</dbReference>
<dbReference type="InterPro" id="IPR012693">
    <property type="entry name" value="ABC_transpr_PhnC"/>
</dbReference>
<dbReference type="EMBL" id="JAFELM010000031">
    <property type="protein sequence ID" value="MBM6618316.1"/>
    <property type="molecule type" value="Genomic_DNA"/>
</dbReference>
<dbReference type="RefSeq" id="WP_204203680.1">
    <property type="nucleotide sequence ID" value="NZ_JAFELM010000031.1"/>
</dbReference>
<evidence type="ECO:0000256" key="2">
    <source>
        <dbReference type="ARBA" id="ARBA00022475"/>
    </source>
</evidence>
<gene>
    <name evidence="9" type="primary">phnC</name>
    <name evidence="9" type="ORF">JR050_11670</name>
</gene>
<reference evidence="9 10" key="1">
    <citation type="submission" date="2021-02" db="EMBL/GenBank/DDBJ databases">
        <title>Bacillus sp. RD4P76, an endophyte from a halophyte.</title>
        <authorList>
            <person name="Sun J.-Q."/>
        </authorList>
    </citation>
    <scope>NUCLEOTIDE SEQUENCE [LARGE SCALE GENOMIC DNA]</scope>
    <source>
        <strain evidence="9 10">RD4P76</strain>
    </source>
</reference>
<dbReference type="InterPro" id="IPR003593">
    <property type="entry name" value="AAA+_ATPase"/>
</dbReference>
<dbReference type="Pfam" id="PF00005">
    <property type="entry name" value="ABC_tran"/>
    <property type="match status" value="1"/>
</dbReference>
<evidence type="ECO:0000313" key="10">
    <source>
        <dbReference type="Proteomes" id="UP001518925"/>
    </source>
</evidence>
<evidence type="ECO:0000256" key="3">
    <source>
        <dbReference type="ARBA" id="ARBA00022741"/>
    </source>
</evidence>
<evidence type="ECO:0000256" key="5">
    <source>
        <dbReference type="ARBA" id="ARBA00022885"/>
    </source>
</evidence>
<dbReference type="InterPro" id="IPR027417">
    <property type="entry name" value="P-loop_NTPase"/>
</dbReference>